<evidence type="ECO:0000256" key="5">
    <source>
        <dbReference type="ARBA" id="ARBA00023004"/>
    </source>
</evidence>
<evidence type="ECO:0000256" key="3">
    <source>
        <dbReference type="ARBA" id="ARBA00022964"/>
    </source>
</evidence>
<name>A0A5C0B437_9BURK</name>
<evidence type="ECO:0000313" key="9">
    <source>
        <dbReference type="Proteomes" id="UP000325161"/>
    </source>
</evidence>
<dbReference type="AlphaFoldDB" id="A0A5C0B437"/>
<evidence type="ECO:0000256" key="1">
    <source>
        <dbReference type="ARBA" id="ARBA00006622"/>
    </source>
</evidence>
<dbReference type="KEGG" id="pacr:FXN63_26590"/>
<keyword evidence="3 8" id="KW-0223">Dioxygenase</keyword>
<keyword evidence="5 7" id="KW-0408">Iron</keyword>
<dbReference type="PANTHER" id="PTHR12918:SF1">
    <property type="entry name" value="CYSTEINE DIOXYGENASE TYPE 1"/>
    <property type="match status" value="1"/>
</dbReference>
<feature type="binding site" evidence="7">
    <location>
        <position position="100"/>
    </location>
    <ligand>
        <name>Fe cation</name>
        <dbReference type="ChEBI" id="CHEBI:24875"/>
        <note>catalytic</note>
    </ligand>
</feature>
<keyword evidence="2 7" id="KW-0479">Metal-binding</keyword>
<reference evidence="8 9" key="1">
    <citation type="submission" date="2019-08" db="EMBL/GenBank/DDBJ databases">
        <title>Amphibian skin-associated Pigmentiphaga: genome sequence and occurrence across geography and hosts.</title>
        <authorList>
            <person name="Bletz M.C."/>
            <person name="Bunk B."/>
            <person name="Sproeer C."/>
            <person name="Biwer P."/>
            <person name="Reiter S."/>
            <person name="Rabemananjara F.C.E."/>
            <person name="Schulz S."/>
            <person name="Overmann J."/>
            <person name="Vences M."/>
        </authorList>
    </citation>
    <scope>NUCLEOTIDE SEQUENCE [LARGE SCALE GENOMIC DNA]</scope>
    <source>
        <strain evidence="8 9">Mada1488</strain>
    </source>
</reference>
<dbReference type="EMBL" id="CP043046">
    <property type="protein sequence ID" value="QEI09015.1"/>
    <property type="molecule type" value="Genomic_DNA"/>
</dbReference>
<sequence length="188" mass="20545">MSAVLRDLPCFQRTFTLDELVDDVGRAVSLSARRPGSDVSEAVRQVLAEHADVTLPLSHAQWAGSPERYTRHLLHADPAGRFSVIALIWHPGHRTPVHGHRTWCAYLVLRGILREARFAWHAAQDCAVHTDTVTRHAGQTLAAPAGLADIHSLGNDSNEIAVSIHVYGVQGDQISTHVNHLVRGEMAG</sequence>
<keyword evidence="6" id="KW-0883">Thioether bond</keyword>
<dbReference type="SUPFAM" id="SSF51182">
    <property type="entry name" value="RmlC-like cupins"/>
    <property type="match status" value="1"/>
</dbReference>
<evidence type="ECO:0000313" key="8">
    <source>
        <dbReference type="EMBL" id="QEI09015.1"/>
    </source>
</evidence>
<keyword evidence="4" id="KW-0560">Oxidoreductase</keyword>
<proteinExistence type="inferred from homology"/>
<feature type="cross-link" description="3'-(S-cysteinyl)-tyrosine (Cys-Tyr)" evidence="6">
    <location>
        <begin position="104"/>
        <end position="167"/>
    </location>
</feature>
<keyword evidence="9" id="KW-1185">Reference proteome</keyword>
<evidence type="ECO:0000256" key="6">
    <source>
        <dbReference type="PIRSR" id="PIRSR610300-50"/>
    </source>
</evidence>
<dbReference type="GO" id="GO:0019448">
    <property type="term" value="P:L-cysteine catabolic process"/>
    <property type="evidence" value="ECO:0007669"/>
    <property type="project" value="TreeGrafter"/>
</dbReference>
<dbReference type="InterPro" id="IPR010300">
    <property type="entry name" value="CDO_1"/>
</dbReference>
<dbReference type="Gene3D" id="2.60.120.10">
    <property type="entry name" value="Jelly Rolls"/>
    <property type="match status" value="1"/>
</dbReference>
<comment type="similarity">
    <text evidence="1">Belongs to the cysteine dioxygenase family.</text>
</comment>
<gene>
    <name evidence="8" type="ORF">FXN63_26590</name>
</gene>
<dbReference type="InterPro" id="IPR011051">
    <property type="entry name" value="RmlC_Cupin_sf"/>
</dbReference>
<evidence type="ECO:0000256" key="4">
    <source>
        <dbReference type="ARBA" id="ARBA00023002"/>
    </source>
</evidence>
<dbReference type="PANTHER" id="PTHR12918">
    <property type="entry name" value="CYSTEINE DIOXYGENASE"/>
    <property type="match status" value="1"/>
</dbReference>
<evidence type="ECO:0000256" key="7">
    <source>
        <dbReference type="PIRSR" id="PIRSR610300-51"/>
    </source>
</evidence>
<protein>
    <submittedName>
        <fullName evidence="8">Cysteine dioxygenase</fullName>
    </submittedName>
</protein>
<dbReference type="Pfam" id="PF05995">
    <property type="entry name" value="CDO_I"/>
    <property type="match status" value="1"/>
</dbReference>
<feature type="binding site" evidence="7">
    <location>
        <position position="98"/>
    </location>
    <ligand>
        <name>Fe cation</name>
        <dbReference type="ChEBI" id="CHEBI:24875"/>
        <note>catalytic</note>
    </ligand>
</feature>
<dbReference type="RefSeq" id="WP_148818724.1">
    <property type="nucleotide sequence ID" value="NZ_CP043046.1"/>
</dbReference>
<organism evidence="8 9">
    <name type="scientific">Pigmentiphaga aceris</name>
    <dbReference type="NCBI Taxonomy" id="1940612"/>
    <lineage>
        <taxon>Bacteria</taxon>
        <taxon>Pseudomonadati</taxon>
        <taxon>Pseudomonadota</taxon>
        <taxon>Betaproteobacteria</taxon>
        <taxon>Burkholderiales</taxon>
        <taxon>Alcaligenaceae</taxon>
        <taxon>Pigmentiphaga</taxon>
    </lineage>
</organism>
<dbReference type="GO" id="GO:0017172">
    <property type="term" value="F:cysteine dioxygenase activity"/>
    <property type="evidence" value="ECO:0007669"/>
    <property type="project" value="TreeGrafter"/>
</dbReference>
<dbReference type="CDD" id="cd10548">
    <property type="entry name" value="cupin_CDO"/>
    <property type="match status" value="1"/>
</dbReference>
<feature type="binding site" evidence="7">
    <location>
        <position position="151"/>
    </location>
    <ligand>
        <name>Fe cation</name>
        <dbReference type="ChEBI" id="CHEBI:24875"/>
        <note>catalytic</note>
    </ligand>
</feature>
<dbReference type="Proteomes" id="UP000325161">
    <property type="component" value="Chromosome"/>
</dbReference>
<accession>A0A5C0B437</accession>
<dbReference type="OrthoDB" id="7059163at2"/>
<dbReference type="InterPro" id="IPR014710">
    <property type="entry name" value="RmlC-like_jellyroll"/>
</dbReference>
<evidence type="ECO:0000256" key="2">
    <source>
        <dbReference type="ARBA" id="ARBA00022723"/>
    </source>
</evidence>
<dbReference type="GO" id="GO:0008198">
    <property type="term" value="F:ferrous iron binding"/>
    <property type="evidence" value="ECO:0007669"/>
    <property type="project" value="TreeGrafter"/>
</dbReference>